<feature type="non-terminal residue" evidence="2">
    <location>
        <position position="1"/>
    </location>
</feature>
<feature type="region of interest" description="Disordered" evidence="1">
    <location>
        <begin position="1"/>
        <end position="110"/>
    </location>
</feature>
<dbReference type="EMBL" id="CADCVK010000386">
    <property type="protein sequence ID" value="CAA9501759.1"/>
    <property type="molecule type" value="Genomic_DNA"/>
</dbReference>
<evidence type="ECO:0000313" key="2">
    <source>
        <dbReference type="EMBL" id="CAA9501759.1"/>
    </source>
</evidence>
<feature type="non-terminal residue" evidence="2">
    <location>
        <position position="144"/>
    </location>
</feature>
<feature type="compositionally biased region" description="Basic residues" evidence="1">
    <location>
        <begin position="59"/>
        <end position="76"/>
    </location>
</feature>
<feature type="region of interest" description="Disordered" evidence="1">
    <location>
        <begin position="125"/>
        <end position="144"/>
    </location>
</feature>
<reference evidence="2" key="1">
    <citation type="submission" date="2020-02" db="EMBL/GenBank/DDBJ databases">
        <authorList>
            <person name="Meier V. D."/>
        </authorList>
    </citation>
    <scope>NUCLEOTIDE SEQUENCE</scope>
    <source>
        <strain evidence="2">AVDCRST_MAG12</strain>
    </source>
</reference>
<protein>
    <submittedName>
        <fullName evidence="2">Uncharacterized protein</fullName>
    </submittedName>
</protein>
<feature type="compositionally biased region" description="Basic residues" evidence="1">
    <location>
        <begin position="1"/>
        <end position="10"/>
    </location>
</feature>
<feature type="compositionally biased region" description="Basic and acidic residues" evidence="1">
    <location>
        <begin position="78"/>
        <end position="87"/>
    </location>
</feature>
<dbReference type="AlphaFoldDB" id="A0A6J4SQ72"/>
<accession>A0A6J4SQ72</accession>
<name>A0A6J4SQ72_9ACTN</name>
<organism evidence="2">
    <name type="scientific">uncultured Rubrobacteraceae bacterium</name>
    <dbReference type="NCBI Taxonomy" id="349277"/>
    <lineage>
        <taxon>Bacteria</taxon>
        <taxon>Bacillati</taxon>
        <taxon>Actinomycetota</taxon>
        <taxon>Rubrobacteria</taxon>
        <taxon>Rubrobacterales</taxon>
        <taxon>Rubrobacteraceae</taxon>
        <taxon>environmental samples</taxon>
    </lineage>
</organism>
<evidence type="ECO:0000256" key="1">
    <source>
        <dbReference type="SAM" id="MobiDB-lite"/>
    </source>
</evidence>
<proteinExistence type="predicted"/>
<sequence length="144" mass="16017">GTGALRKVRQGRYAQARVEGLPLPGSGVRHRRAGRQGRPGAGPILEVPRPDLRQPVLRQQRRLQRGAPHRARRGGRPRPAEVRERPKGGPLRRRGTGRFPGGAGPRHKRHAYLLYQRQGARRFAAARDLRGGHRGGREGGRGWL</sequence>
<gene>
    <name evidence="2" type="ORF">AVDCRST_MAG12-2702</name>
</gene>